<proteinExistence type="predicted"/>
<evidence type="ECO:0000313" key="1">
    <source>
        <dbReference type="EMBL" id="UUP18769.1"/>
    </source>
</evidence>
<gene>
    <name evidence="1" type="primary">gpgP</name>
    <name evidence="1" type="ORF">NTH_03253</name>
</gene>
<dbReference type="CDD" id="cd07067">
    <property type="entry name" value="HP_PGM_like"/>
    <property type="match status" value="1"/>
</dbReference>
<dbReference type="SUPFAM" id="SSF53254">
    <property type="entry name" value="Phosphoglycerate mutase-like"/>
    <property type="match status" value="1"/>
</dbReference>
<dbReference type="EMBL" id="CP030941">
    <property type="protein sequence ID" value="UUP18769.1"/>
    <property type="molecule type" value="Genomic_DNA"/>
</dbReference>
<dbReference type="EC" id="3.1.3.-" evidence="1"/>
<dbReference type="InterPro" id="IPR013078">
    <property type="entry name" value="His_Pase_superF_clade-1"/>
</dbReference>
<dbReference type="Pfam" id="PF00300">
    <property type="entry name" value="His_Phos_1"/>
    <property type="match status" value="1"/>
</dbReference>
<evidence type="ECO:0000313" key="2">
    <source>
        <dbReference type="Proteomes" id="UP001342418"/>
    </source>
</evidence>
<dbReference type="InterPro" id="IPR029033">
    <property type="entry name" value="His_PPase_superfam"/>
</dbReference>
<dbReference type="RefSeq" id="WP_338530974.1">
    <property type="nucleotide sequence ID" value="NZ_CP030941.1"/>
</dbReference>
<dbReference type="GO" id="GO:0016787">
    <property type="term" value="F:hydrolase activity"/>
    <property type="evidence" value="ECO:0007669"/>
    <property type="project" value="UniProtKB-KW"/>
</dbReference>
<dbReference type="PIRSF" id="PIRSF000709">
    <property type="entry name" value="6PFK_2-Ptase"/>
    <property type="match status" value="1"/>
</dbReference>
<organism evidence="1 2">
    <name type="scientific">Nitratireductor thuwali</name>
    <dbReference type="NCBI Taxonomy" id="2267699"/>
    <lineage>
        <taxon>Bacteria</taxon>
        <taxon>Pseudomonadati</taxon>
        <taxon>Pseudomonadota</taxon>
        <taxon>Alphaproteobacteria</taxon>
        <taxon>Hyphomicrobiales</taxon>
        <taxon>Phyllobacteriaceae</taxon>
        <taxon>Nitratireductor</taxon>
    </lineage>
</organism>
<sequence>MPPLIYFVRHGQTDWNLQSRLQGQADTEMNETGRAQADRNGARLAALVEDPSAFDYVASPLRRTCETMERVRAALGLPREGYRTDLRLREVHFGAWQGFTYAELEARDPGCTQARMLRKWHFLPPGEDAETYETLAVRVRAWLDEVRGPTVCVTHGGVIRAVFHWLADMPGDEAAMLDIPQDSILRHENGRLEWL</sequence>
<dbReference type="PANTHER" id="PTHR48100:SF59">
    <property type="entry name" value="ADENOSYLCOBALAMIN_ALPHA-RIBAZOLE PHOSPHATASE"/>
    <property type="match status" value="1"/>
</dbReference>
<dbReference type="PANTHER" id="PTHR48100">
    <property type="entry name" value="BROAD-SPECIFICITY PHOSPHATASE YOR283W-RELATED"/>
    <property type="match status" value="1"/>
</dbReference>
<keyword evidence="1" id="KW-0378">Hydrolase</keyword>
<protein>
    <submittedName>
        <fullName evidence="1">Glucosyl-3-phosphoglycerate phosphatase</fullName>
        <ecNumber evidence="1">3.1.3.-</ecNumber>
    </submittedName>
</protein>
<reference evidence="1 2" key="1">
    <citation type="submission" date="2018-07" db="EMBL/GenBank/DDBJ databases">
        <title>Genome sequence of Nitratireductor thuwali#1536.</title>
        <authorList>
            <person name="Michoud G."/>
            <person name="Merlino G."/>
            <person name="Sefrji F.O."/>
            <person name="Daffonchio D."/>
        </authorList>
    </citation>
    <scope>NUCLEOTIDE SEQUENCE [LARGE SCALE GENOMIC DNA]</scope>
    <source>
        <strain evidence="2">Nit1536</strain>
    </source>
</reference>
<dbReference type="Proteomes" id="UP001342418">
    <property type="component" value="Chromosome"/>
</dbReference>
<name>A0ABY5MLA7_9HYPH</name>
<dbReference type="SMART" id="SM00855">
    <property type="entry name" value="PGAM"/>
    <property type="match status" value="1"/>
</dbReference>
<dbReference type="InterPro" id="IPR050275">
    <property type="entry name" value="PGM_Phosphatase"/>
</dbReference>
<dbReference type="Gene3D" id="3.40.50.1240">
    <property type="entry name" value="Phosphoglycerate mutase-like"/>
    <property type="match status" value="1"/>
</dbReference>
<keyword evidence="2" id="KW-1185">Reference proteome</keyword>
<accession>A0ABY5MLA7</accession>